<dbReference type="EMBL" id="HBNS01009134">
    <property type="protein sequence ID" value="CAE4592806.1"/>
    <property type="molecule type" value="Transcribed_RNA"/>
</dbReference>
<sequence>MSLLLTDCKYSTRFNHVIQLVPALTVIPLISLYSLKLIIVQRIIAAFCSILIYNYIIVNSRHPQKTMSTTASFLIGFGVILPIMLQSPFWFVNVLDIRSKAMRLLLLSLPLTGTLRLLEAFFGFTPQEASSSLQNYMVYFTTLVDVEFDSKTQKPIYATSQDLMLLSKQCFLSSLKLVVALCIFAPMSYTPFETGVLAHSTNHTFADIWSWMHILNNFVAATILSFSLEFGSNNINLLIEITTGIKTKQMVNNPMFASTSVSDFWGSRWNNLIHVALKRGVYKPVRKYCNKRSIAAAATFLASGILHEYCWGLLFYVHDNEKDYESGFCSNCVYPHYGKNVIFFGWNGVLIVFEYLLSQFYFVRKIRTKLPNIIITAMVLITALPIGHLFTGDWVAAGYYEQIQMAFPMFII</sequence>
<feature type="transmembrane region" description="Helical" evidence="8">
    <location>
        <begin position="70"/>
        <end position="92"/>
    </location>
</feature>
<evidence type="ECO:0000256" key="7">
    <source>
        <dbReference type="ARBA" id="ARBA00023136"/>
    </source>
</evidence>
<feature type="transmembrane region" description="Helical" evidence="8">
    <location>
        <begin position="337"/>
        <end position="358"/>
    </location>
</feature>
<dbReference type="PANTHER" id="PTHR31595">
    <property type="entry name" value="LONG-CHAIN-ALCOHOL O-FATTY-ACYLTRANSFERASE 3-RELATED"/>
    <property type="match status" value="1"/>
</dbReference>
<evidence type="ECO:0000313" key="10">
    <source>
        <dbReference type="EMBL" id="CAE4592806.1"/>
    </source>
</evidence>
<dbReference type="AlphaFoldDB" id="A0A7S4QTL8"/>
<evidence type="ECO:0000256" key="8">
    <source>
        <dbReference type="SAM" id="Phobius"/>
    </source>
</evidence>
<protein>
    <recommendedName>
        <fullName evidence="9">Wax synthase domain-containing protein</fullName>
    </recommendedName>
</protein>
<reference evidence="10" key="1">
    <citation type="submission" date="2021-01" db="EMBL/GenBank/DDBJ databases">
        <authorList>
            <person name="Corre E."/>
            <person name="Pelletier E."/>
            <person name="Niang G."/>
            <person name="Scheremetjew M."/>
            <person name="Finn R."/>
            <person name="Kale V."/>
            <person name="Holt S."/>
            <person name="Cochrane G."/>
            <person name="Meng A."/>
            <person name="Brown T."/>
            <person name="Cohen L."/>
        </authorList>
    </citation>
    <scope>NUCLEOTIDE SEQUENCE</scope>
    <source>
        <strain evidence="10">GSO104</strain>
    </source>
</reference>
<feature type="transmembrane region" description="Helical" evidence="8">
    <location>
        <begin position="208"/>
        <end position="228"/>
    </location>
</feature>
<feature type="transmembrane region" description="Helical" evidence="8">
    <location>
        <begin position="39"/>
        <end position="58"/>
    </location>
</feature>
<evidence type="ECO:0000256" key="2">
    <source>
        <dbReference type="ARBA" id="ARBA00005179"/>
    </source>
</evidence>
<comment type="subcellular location">
    <subcellularLocation>
        <location evidence="1">Membrane</location>
        <topology evidence="1">Multi-pass membrane protein</topology>
    </subcellularLocation>
</comment>
<keyword evidence="6 8" id="KW-1133">Transmembrane helix</keyword>
<dbReference type="PANTHER" id="PTHR31595:SF57">
    <property type="entry name" value="OS04G0481900 PROTEIN"/>
    <property type="match status" value="1"/>
</dbReference>
<comment type="pathway">
    <text evidence="2">Secondary metabolite biosynthesis.</text>
</comment>
<gene>
    <name evidence="10" type="ORF">DBRI00130_LOCUS7367</name>
</gene>
<dbReference type="GO" id="GO:0016020">
    <property type="term" value="C:membrane"/>
    <property type="evidence" value="ECO:0007669"/>
    <property type="project" value="UniProtKB-SubCell"/>
</dbReference>
<evidence type="ECO:0000256" key="4">
    <source>
        <dbReference type="ARBA" id="ARBA00022679"/>
    </source>
</evidence>
<proteinExistence type="inferred from homology"/>
<dbReference type="GO" id="GO:0006629">
    <property type="term" value="P:lipid metabolic process"/>
    <property type="evidence" value="ECO:0007669"/>
    <property type="project" value="InterPro"/>
</dbReference>
<evidence type="ECO:0000259" key="9">
    <source>
        <dbReference type="Pfam" id="PF13813"/>
    </source>
</evidence>
<dbReference type="InterPro" id="IPR044851">
    <property type="entry name" value="Wax_synthase"/>
</dbReference>
<evidence type="ECO:0000256" key="3">
    <source>
        <dbReference type="ARBA" id="ARBA00007282"/>
    </source>
</evidence>
<organism evidence="10">
    <name type="scientific">Ditylum brightwellii</name>
    <dbReference type="NCBI Taxonomy" id="49249"/>
    <lineage>
        <taxon>Eukaryota</taxon>
        <taxon>Sar</taxon>
        <taxon>Stramenopiles</taxon>
        <taxon>Ochrophyta</taxon>
        <taxon>Bacillariophyta</taxon>
        <taxon>Mediophyceae</taxon>
        <taxon>Lithodesmiophycidae</taxon>
        <taxon>Lithodesmiales</taxon>
        <taxon>Lithodesmiaceae</taxon>
        <taxon>Ditylum</taxon>
    </lineage>
</organism>
<evidence type="ECO:0000256" key="6">
    <source>
        <dbReference type="ARBA" id="ARBA00022989"/>
    </source>
</evidence>
<comment type="similarity">
    <text evidence="3">Belongs to the wax synthase family.</text>
</comment>
<dbReference type="Pfam" id="PF13813">
    <property type="entry name" value="MBOAT_2"/>
    <property type="match status" value="1"/>
</dbReference>
<evidence type="ECO:0000256" key="1">
    <source>
        <dbReference type="ARBA" id="ARBA00004141"/>
    </source>
</evidence>
<feature type="transmembrane region" description="Helical" evidence="8">
    <location>
        <begin position="294"/>
        <end position="317"/>
    </location>
</feature>
<keyword evidence="5 8" id="KW-0812">Transmembrane</keyword>
<name>A0A7S4QTL8_9STRA</name>
<dbReference type="InterPro" id="IPR032805">
    <property type="entry name" value="Wax_synthase_dom"/>
</dbReference>
<accession>A0A7S4QTL8</accession>
<feature type="transmembrane region" description="Helical" evidence="8">
    <location>
        <begin position="12"/>
        <end position="33"/>
    </location>
</feature>
<dbReference type="GO" id="GO:0008374">
    <property type="term" value="F:O-acyltransferase activity"/>
    <property type="evidence" value="ECO:0007669"/>
    <property type="project" value="InterPro"/>
</dbReference>
<feature type="transmembrane region" description="Helical" evidence="8">
    <location>
        <begin position="370"/>
        <end position="390"/>
    </location>
</feature>
<keyword evidence="4" id="KW-0808">Transferase</keyword>
<feature type="domain" description="Wax synthase" evidence="9">
    <location>
        <begin position="253"/>
        <end position="310"/>
    </location>
</feature>
<evidence type="ECO:0000256" key="5">
    <source>
        <dbReference type="ARBA" id="ARBA00022692"/>
    </source>
</evidence>
<feature type="transmembrane region" description="Helical" evidence="8">
    <location>
        <begin position="170"/>
        <end position="188"/>
    </location>
</feature>
<keyword evidence="7 8" id="KW-0472">Membrane</keyword>